<feature type="transmembrane region" description="Helical" evidence="8">
    <location>
        <begin position="108"/>
        <end position="127"/>
    </location>
</feature>
<keyword evidence="2 8" id="KW-0349">Heme</keyword>
<reference evidence="10 11" key="1">
    <citation type="journal article" date="2014" name="Mol. Plant">
        <title>Chromosome Scale Genome Assembly and Transcriptome Profiling of Nannochloropsis gaditana in Nitrogen Depletion.</title>
        <authorList>
            <person name="Corteggiani Carpinelli E."/>
            <person name="Telatin A."/>
            <person name="Vitulo N."/>
            <person name="Forcato C."/>
            <person name="D'Angelo M."/>
            <person name="Schiavon R."/>
            <person name="Vezzi A."/>
            <person name="Giacometti G.M."/>
            <person name="Morosinotto T."/>
            <person name="Valle G."/>
        </authorList>
    </citation>
    <scope>NUCLEOTIDE SEQUENCE [LARGE SCALE GENOMIC DNA]</scope>
    <source>
        <strain evidence="10 11">B-31</strain>
    </source>
</reference>
<evidence type="ECO:0000256" key="1">
    <source>
        <dbReference type="ARBA" id="ARBA00004370"/>
    </source>
</evidence>
<sequence>MAPQQFTLEEVAGHNSEKDIWLIIGNEKTGGPKVYDVTKYLEEHPGGSEVLLDHAGKYADEMFEDIGHSGDAKEKLKTLMVGELTPEDVEKLASEKVSRASELPSKGGLNPFAVVVLLVAIVLGLYLSKQRTEELGSYNRRDLQMLLWAERGGDQNRACFHGMCQERDEHCVAKATGTRPWRNMTGTERVQRRGAGAVDMGDYGRASRSRWLTQIL</sequence>
<feature type="domain" description="Cytochrome b5 heme-binding" evidence="9">
    <location>
        <begin position="3"/>
        <end position="85"/>
    </location>
</feature>
<evidence type="ECO:0000313" key="11">
    <source>
        <dbReference type="Proteomes" id="UP000019335"/>
    </source>
</evidence>
<dbReference type="SMART" id="SM01117">
    <property type="entry name" value="Cyt-b5"/>
    <property type="match status" value="1"/>
</dbReference>
<dbReference type="InterPro" id="IPR018506">
    <property type="entry name" value="Cyt_B5_heme-BS"/>
</dbReference>
<dbReference type="OrthoDB" id="260519at2759"/>
<protein>
    <submittedName>
        <fullName evidence="10">Cytochrome b5</fullName>
    </submittedName>
</protein>
<dbReference type="InterPro" id="IPR036400">
    <property type="entry name" value="Cyt_B5-like_heme/steroid_sf"/>
</dbReference>
<keyword evidence="5 8" id="KW-0408">Iron</keyword>
<gene>
    <name evidence="10" type="ORF">Naga_100004g31</name>
</gene>
<proteinExistence type="inferred from homology"/>
<keyword evidence="3 8" id="KW-0812">Transmembrane</keyword>
<dbReference type="PROSITE" id="PS00191">
    <property type="entry name" value="CYTOCHROME_B5_1"/>
    <property type="match status" value="1"/>
</dbReference>
<dbReference type="EMBL" id="AZIL01000352">
    <property type="protein sequence ID" value="EWM28245.1"/>
    <property type="molecule type" value="Genomic_DNA"/>
</dbReference>
<dbReference type="GO" id="GO:0020037">
    <property type="term" value="F:heme binding"/>
    <property type="evidence" value="ECO:0007669"/>
    <property type="project" value="UniProtKB-UniRule"/>
</dbReference>
<comment type="similarity">
    <text evidence="7 8">Belongs to the cytochrome b5 family.</text>
</comment>
<evidence type="ECO:0000256" key="4">
    <source>
        <dbReference type="ARBA" id="ARBA00022723"/>
    </source>
</evidence>
<comment type="subcellular location">
    <subcellularLocation>
        <location evidence="1">Membrane</location>
    </subcellularLocation>
</comment>
<dbReference type="Gene3D" id="3.10.120.10">
    <property type="entry name" value="Cytochrome b5-like heme/steroid binding domain"/>
    <property type="match status" value="1"/>
</dbReference>
<evidence type="ECO:0000259" key="9">
    <source>
        <dbReference type="PROSITE" id="PS50255"/>
    </source>
</evidence>
<accession>W7TMB6</accession>
<dbReference type="GO" id="GO:0046872">
    <property type="term" value="F:metal ion binding"/>
    <property type="evidence" value="ECO:0007669"/>
    <property type="project" value="UniProtKB-UniRule"/>
</dbReference>
<evidence type="ECO:0000256" key="8">
    <source>
        <dbReference type="RuleBase" id="RU362121"/>
    </source>
</evidence>
<dbReference type="GO" id="GO:0016020">
    <property type="term" value="C:membrane"/>
    <property type="evidence" value="ECO:0007669"/>
    <property type="project" value="UniProtKB-SubCell"/>
</dbReference>
<dbReference type="PANTHER" id="PTHR19359">
    <property type="entry name" value="CYTOCHROME B5"/>
    <property type="match status" value="1"/>
</dbReference>
<dbReference type="Proteomes" id="UP000019335">
    <property type="component" value="Chromosome 5"/>
</dbReference>
<dbReference type="FunFam" id="3.10.120.10:FF:000002">
    <property type="entry name" value="Cytochrome b5 type B"/>
    <property type="match status" value="1"/>
</dbReference>
<comment type="caution">
    <text evidence="10">The sequence shown here is derived from an EMBL/GenBank/DDBJ whole genome shotgun (WGS) entry which is preliminary data.</text>
</comment>
<dbReference type="InterPro" id="IPR001199">
    <property type="entry name" value="Cyt_B5-like_heme/steroid-bd"/>
</dbReference>
<keyword evidence="4 8" id="KW-0479">Metal-binding</keyword>
<dbReference type="PRINTS" id="PR00363">
    <property type="entry name" value="CYTOCHROMEB5"/>
</dbReference>
<dbReference type="AlphaFoldDB" id="W7TMB6"/>
<evidence type="ECO:0000256" key="2">
    <source>
        <dbReference type="ARBA" id="ARBA00022617"/>
    </source>
</evidence>
<evidence type="ECO:0000256" key="3">
    <source>
        <dbReference type="ARBA" id="ARBA00022692"/>
    </source>
</evidence>
<evidence type="ECO:0000256" key="5">
    <source>
        <dbReference type="ARBA" id="ARBA00023004"/>
    </source>
</evidence>
<dbReference type="Pfam" id="PF00173">
    <property type="entry name" value="Cyt-b5"/>
    <property type="match status" value="1"/>
</dbReference>
<name>W7TMB6_9STRA</name>
<keyword evidence="6 8" id="KW-0472">Membrane</keyword>
<dbReference type="PROSITE" id="PS50255">
    <property type="entry name" value="CYTOCHROME_B5_2"/>
    <property type="match status" value="1"/>
</dbReference>
<evidence type="ECO:0000256" key="6">
    <source>
        <dbReference type="ARBA" id="ARBA00023136"/>
    </source>
</evidence>
<organism evidence="10 11">
    <name type="scientific">Nannochloropsis gaditana</name>
    <dbReference type="NCBI Taxonomy" id="72520"/>
    <lineage>
        <taxon>Eukaryota</taxon>
        <taxon>Sar</taxon>
        <taxon>Stramenopiles</taxon>
        <taxon>Ochrophyta</taxon>
        <taxon>Eustigmatophyceae</taxon>
        <taxon>Eustigmatales</taxon>
        <taxon>Monodopsidaceae</taxon>
        <taxon>Nannochloropsis</taxon>
    </lineage>
</organism>
<keyword evidence="11" id="KW-1185">Reference proteome</keyword>
<evidence type="ECO:0000313" key="10">
    <source>
        <dbReference type="EMBL" id="EWM28245.1"/>
    </source>
</evidence>
<keyword evidence="8" id="KW-1133">Transmembrane helix</keyword>
<dbReference type="InterPro" id="IPR050668">
    <property type="entry name" value="Cytochrome_b5"/>
</dbReference>
<evidence type="ECO:0000256" key="7">
    <source>
        <dbReference type="ARBA" id="ARBA00038168"/>
    </source>
</evidence>
<dbReference type="SUPFAM" id="SSF55856">
    <property type="entry name" value="Cytochrome b5-like heme/steroid binding domain"/>
    <property type="match status" value="1"/>
</dbReference>